<keyword evidence="3" id="KW-0021">Allosteric enzyme</keyword>
<comment type="catalytic activity">
    <reaction evidence="10">
        <text>a 2'-deoxyribonucleoside 5'-diphosphate + [thioredoxin]-disulfide + H2O = a ribonucleoside 5'-diphosphate + [thioredoxin]-dithiol</text>
        <dbReference type="Rhea" id="RHEA:23252"/>
        <dbReference type="Rhea" id="RHEA-COMP:10698"/>
        <dbReference type="Rhea" id="RHEA-COMP:10700"/>
        <dbReference type="ChEBI" id="CHEBI:15377"/>
        <dbReference type="ChEBI" id="CHEBI:29950"/>
        <dbReference type="ChEBI" id="CHEBI:50058"/>
        <dbReference type="ChEBI" id="CHEBI:57930"/>
        <dbReference type="ChEBI" id="CHEBI:73316"/>
        <dbReference type="EC" id="1.17.4.1"/>
    </reaction>
</comment>
<dbReference type="HOGENOM" id="CLU_000404_1_0_1"/>
<evidence type="ECO:0000256" key="6">
    <source>
        <dbReference type="ARBA" id="ARBA00023002"/>
    </source>
</evidence>
<dbReference type="Pfam" id="PF02867">
    <property type="entry name" value="Ribonuc_red_lgC"/>
    <property type="match status" value="1"/>
</dbReference>
<dbReference type="SUPFAM" id="SSF51998">
    <property type="entry name" value="PFL-like glycyl radical enzymes"/>
    <property type="match status" value="1"/>
</dbReference>
<keyword evidence="14" id="KW-1185">Reference proteome</keyword>
<dbReference type="RefSeq" id="XP_001483365.2">
    <property type="nucleotide sequence ID" value="XM_001483315.1"/>
</dbReference>
<evidence type="ECO:0000256" key="5">
    <source>
        <dbReference type="ARBA" id="ARBA00022840"/>
    </source>
</evidence>
<evidence type="ECO:0000256" key="2">
    <source>
        <dbReference type="ARBA" id="ARBA00012274"/>
    </source>
</evidence>
<dbReference type="PANTHER" id="PTHR11573:SF28">
    <property type="entry name" value="RIBONUCLEOSIDE-DIPHOSPHATE REDUCTASE"/>
    <property type="match status" value="1"/>
</dbReference>
<keyword evidence="5 9" id="KW-0067">ATP-binding</keyword>
<dbReference type="CDD" id="cd01679">
    <property type="entry name" value="RNR_I"/>
    <property type="match status" value="1"/>
</dbReference>
<dbReference type="InterPro" id="IPR008926">
    <property type="entry name" value="RNR_R1-su_N"/>
</dbReference>
<evidence type="ECO:0000313" key="14">
    <source>
        <dbReference type="Proteomes" id="UP000001997"/>
    </source>
</evidence>
<keyword evidence="4 9" id="KW-0547">Nucleotide-binding</keyword>
<evidence type="ECO:0000256" key="4">
    <source>
        <dbReference type="ARBA" id="ARBA00022741"/>
    </source>
</evidence>
<reference evidence="13 14" key="1">
    <citation type="journal article" date="2009" name="Nature">
        <title>Evolution of pathogenicity and sexual reproduction in eight Candida genomes.</title>
        <authorList>
            <person name="Butler G."/>
            <person name="Rasmussen M.D."/>
            <person name="Lin M.F."/>
            <person name="Santos M.A."/>
            <person name="Sakthikumar S."/>
            <person name="Munro C.A."/>
            <person name="Rheinbay E."/>
            <person name="Grabherr M."/>
            <person name="Forche A."/>
            <person name="Reedy J.L."/>
            <person name="Agrafioti I."/>
            <person name="Arnaud M.B."/>
            <person name="Bates S."/>
            <person name="Brown A.J."/>
            <person name="Brunke S."/>
            <person name="Costanzo M.C."/>
            <person name="Fitzpatrick D.A."/>
            <person name="de Groot P.W."/>
            <person name="Harris D."/>
            <person name="Hoyer L.L."/>
            <person name="Hube B."/>
            <person name="Klis F.M."/>
            <person name="Kodira C."/>
            <person name="Lennard N."/>
            <person name="Logue M.E."/>
            <person name="Martin R."/>
            <person name="Neiman A.M."/>
            <person name="Nikolaou E."/>
            <person name="Quail M.A."/>
            <person name="Quinn J."/>
            <person name="Santos M.C."/>
            <person name="Schmitzberger F.F."/>
            <person name="Sherlock G."/>
            <person name="Shah P."/>
            <person name="Silverstein K.A."/>
            <person name="Skrzypek M.S."/>
            <person name="Soll D."/>
            <person name="Staggs R."/>
            <person name="Stansfield I."/>
            <person name="Stumpf M.P."/>
            <person name="Sudbery P.E."/>
            <person name="Srikantha T."/>
            <person name="Zeng Q."/>
            <person name="Berman J."/>
            <person name="Berriman M."/>
            <person name="Heitman J."/>
            <person name="Gow N.A."/>
            <person name="Lorenz M.C."/>
            <person name="Birren B.W."/>
            <person name="Kellis M."/>
            <person name="Cuomo C.A."/>
        </authorList>
    </citation>
    <scope>NUCLEOTIDE SEQUENCE [LARGE SCALE GENOMIC DNA]</scope>
    <source>
        <strain evidence="14">ATCC 6260 / CBS 566 / DSM 6381 / JCM 1539 / NBRC 10279 / NRRL Y-324</strain>
    </source>
</reference>
<comment type="function">
    <text evidence="8 10">Provides the precursors necessary for DNA synthesis. Catalyzes the biosynthesis of deoxyribonucleotides from the corresponding ribonucleotides.</text>
</comment>
<evidence type="ECO:0000256" key="10">
    <source>
        <dbReference type="RuleBase" id="RU003410"/>
    </source>
</evidence>
<dbReference type="GO" id="GO:0005971">
    <property type="term" value="C:ribonucleoside-diphosphate reductase complex"/>
    <property type="evidence" value="ECO:0007669"/>
    <property type="project" value="TreeGrafter"/>
</dbReference>
<protein>
    <recommendedName>
        <fullName evidence="2 10">Ribonucleoside-diphosphate reductase</fullName>
        <ecNumber evidence="2 10">1.17.4.1</ecNumber>
    </recommendedName>
</protein>
<dbReference type="InterPro" id="IPR013346">
    <property type="entry name" value="NrdE_NrdA_C"/>
</dbReference>
<dbReference type="NCBIfam" id="TIGR02506">
    <property type="entry name" value="NrdE_NrdA"/>
    <property type="match status" value="1"/>
</dbReference>
<dbReference type="OrthoDB" id="3000483at2759"/>
<keyword evidence="6 10" id="KW-0560">Oxidoreductase</keyword>
<evidence type="ECO:0000256" key="11">
    <source>
        <dbReference type="SAM" id="MobiDB-lite"/>
    </source>
</evidence>
<dbReference type="EMBL" id="CH408159">
    <property type="protein sequence ID" value="EDK39996.2"/>
    <property type="molecule type" value="Genomic_DNA"/>
</dbReference>
<dbReference type="Proteomes" id="UP000001997">
    <property type="component" value="Unassembled WGS sequence"/>
</dbReference>
<comment type="similarity">
    <text evidence="1 10">Belongs to the ribonucleoside diphosphate reductase large chain family.</text>
</comment>
<dbReference type="GO" id="GO:0009263">
    <property type="term" value="P:deoxyribonucleotide biosynthetic process"/>
    <property type="evidence" value="ECO:0007669"/>
    <property type="project" value="UniProtKB-KW"/>
</dbReference>
<dbReference type="OMA" id="FNVHCIR"/>
<dbReference type="STRING" id="294746.A5DLE3"/>
<dbReference type="InterPro" id="IPR000788">
    <property type="entry name" value="RNR_lg_C"/>
</dbReference>
<gene>
    <name evidence="13" type="ORF">PGUG_04094</name>
</gene>
<dbReference type="Pfam" id="PF00317">
    <property type="entry name" value="Ribonuc_red_lgN"/>
    <property type="match status" value="1"/>
</dbReference>
<sequence length="814" mass="91238">MRCARHLPRFFRYTMVDVLAPNKQTKFDPKRLRSLLDTLSYELDIEHLDLDDVVDSVAAGLPATITVDDLLLLTAESLASRTTSYPDYGVLAGRVEMTKIQKSAENSFSANIAKIAKIAPNTLSSQLVSVAEKNAEKIDGAIDHRRDYELSYFAVKTLQKSYLLVGSETPQYMFMRVSLGIHGQDVNSAIETYTYMSQKYFIHASPTLFNSGTNYNHLSSCFLLAMKEDSIDGIYKTLHETALISKASGGIGLHVHNIRASGSRIASSSGTSSGLVPMLRVFNNTARYVDQGGNKRPGAFAIYLEPWHADIFEVLDLKKNHGKEEMRARDLFYALWIPDLFMERVRNDEQWSCFSPDQAPGLENCYGEEFKRLYESYEAKGLAMKVVRAQKLWDAILDSQIETGGPYMLYKDACNEKSNQKNLGTIKSSNLCCEVVQYSSPDEVAVCNLGSVALPMFVKNDNFDSQLLHKVTKVLVNNLNKVIDVTAYPLESARISNKKHRPIAVGVQGLADLFLKLELPFDSPRARELNIQVFETIYHAAVEASVELAIKDGPYETFAGSPASKGLLQFDLWNHKPSDLYTDWDELKQKVVKSGMRNSLLVAPMPTASTSQILGFNECFEPYTSNIYTRRVLAGEFQVVNKYLVKKLTELNLWNKQMKDRILVAGGSVMNIDEIPQHVRDVFKTVWDISQRTIIDMAVDRAKFIDQSQSLNIHMRNPTKSKLTSCHFYAWKQGLKTGLYYLRTQSASRAIQFTVSGLSSAATPLKRKIDEVYESSFPGTGELTPESQGYSPGEEKRDSCNYTPDEIACSSCSG</sequence>
<dbReference type="InterPro" id="IPR005144">
    <property type="entry name" value="ATP-cone_dom"/>
</dbReference>
<dbReference type="EC" id="1.17.4.1" evidence="2 10"/>
<evidence type="ECO:0000256" key="8">
    <source>
        <dbReference type="ARBA" id="ARBA00024942"/>
    </source>
</evidence>
<dbReference type="AlphaFoldDB" id="A5DLE3"/>
<organism evidence="13 14">
    <name type="scientific">Meyerozyma guilliermondii (strain ATCC 6260 / CBS 566 / DSM 6381 / JCM 1539 / NBRC 10279 / NRRL Y-324)</name>
    <name type="common">Yeast</name>
    <name type="synonym">Candida guilliermondii</name>
    <dbReference type="NCBI Taxonomy" id="294746"/>
    <lineage>
        <taxon>Eukaryota</taxon>
        <taxon>Fungi</taxon>
        <taxon>Dikarya</taxon>
        <taxon>Ascomycota</taxon>
        <taxon>Saccharomycotina</taxon>
        <taxon>Pichiomycetes</taxon>
        <taxon>Debaryomycetaceae</taxon>
        <taxon>Meyerozyma</taxon>
    </lineage>
</organism>
<evidence type="ECO:0000259" key="12">
    <source>
        <dbReference type="PROSITE" id="PS51161"/>
    </source>
</evidence>
<dbReference type="InterPro" id="IPR013509">
    <property type="entry name" value="RNR_lsu_N"/>
</dbReference>
<dbReference type="GeneID" id="5125382"/>
<evidence type="ECO:0000256" key="3">
    <source>
        <dbReference type="ARBA" id="ARBA00022533"/>
    </source>
</evidence>
<feature type="region of interest" description="Disordered" evidence="11">
    <location>
        <begin position="776"/>
        <end position="800"/>
    </location>
</feature>
<dbReference type="PRINTS" id="PR01183">
    <property type="entry name" value="RIBORDTASEM1"/>
</dbReference>
<dbReference type="KEGG" id="pgu:PGUG_04094"/>
<dbReference type="InParanoid" id="A5DLE3"/>
<dbReference type="Gene3D" id="3.20.70.20">
    <property type="match status" value="1"/>
</dbReference>
<dbReference type="PANTHER" id="PTHR11573">
    <property type="entry name" value="RIBONUCLEOSIDE-DIPHOSPHATE REDUCTASE LARGE CHAIN"/>
    <property type="match status" value="1"/>
</dbReference>
<dbReference type="UniPathway" id="UPA00326"/>
<accession>A5DLE3</accession>
<proteinExistence type="inferred from homology"/>
<evidence type="ECO:0000313" key="13">
    <source>
        <dbReference type="EMBL" id="EDK39996.2"/>
    </source>
</evidence>
<evidence type="ECO:0000256" key="7">
    <source>
        <dbReference type="ARBA" id="ARBA00023116"/>
    </source>
</evidence>
<evidence type="ECO:0000256" key="9">
    <source>
        <dbReference type="PROSITE-ProRule" id="PRU00492"/>
    </source>
</evidence>
<dbReference type="GO" id="GO:0004748">
    <property type="term" value="F:ribonucleoside-diphosphate reductase activity, thioredoxin disulfide as acceptor"/>
    <property type="evidence" value="ECO:0007669"/>
    <property type="project" value="UniProtKB-EC"/>
</dbReference>
<evidence type="ECO:0000256" key="1">
    <source>
        <dbReference type="ARBA" id="ARBA00010406"/>
    </source>
</evidence>
<dbReference type="VEuPathDB" id="FungiDB:PGUG_04094"/>
<dbReference type="SUPFAM" id="SSF48168">
    <property type="entry name" value="R1 subunit of ribonucleotide reductase, N-terminal domain"/>
    <property type="match status" value="1"/>
</dbReference>
<dbReference type="InterPro" id="IPR039718">
    <property type="entry name" value="Rrm1"/>
</dbReference>
<keyword evidence="7 10" id="KW-0215">Deoxyribonucleotide synthesis</keyword>
<dbReference type="PROSITE" id="PS51161">
    <property type="entry name" value="ATP_CONE"/>
    <property type="match status" value="1"/>
</dbReference>
<feature type="domain" description="ATP-cone" evidence="12">
    <location>
        <begin position="14"/>
        <end position="106"/>
    </location>
</feature>
<dbReference type="eggNOG" id="KOG1112">
    <property type="taxonomic scope" value="Eukaryota"/>
</dbReference>
<dbReference type="GO" id="GO:0005524">
    <property type="term" value="F:ATP binding"/>
    <property type="evidence" value="ECO:0007669"/>
    <property type="project" value="UniProtKB-UniRule"/>
</dbReference>
<name>A5DLE3_PICGU</name>
<dbReference type="PROSITE" id="PS00089">
    <property type="entry name" value="RIBORED_LARGE"/>
    <property type="match status" value="1"/>
</dbReference>